<dbReference type="RefSeq" id="WP_307473880.1">
    <property type="nucleotide sequence ID" value="NZ_JAUSUB010000006.1"/>
</dbReference>
<name>A0ABU0AF90_9BACI</name>
<keyword evidence="2" id="KW-1185">Reference proteome</keyword>
<organism evidence="1 2">
    <name type="scientific">Cytobacillus purgationiresistens</name>
    <dbReference type="NCBI Taxonomy" id="863449"/>
    <lineage>
        <taxon>Bacteria</taxon>
        <taxon>Bacillati</taxon>
        <taxon>Bacillota</taxon>
        <taxon>Bacilli</taxon>
        <taxon>Bacillales</taxon>
        <taxon>Bacillaceae</taxon>
        <taxon>Cytobacillus</taxon>
    </lineage>
</organism>
<gene>
    <name evidence="1" type="ORF">J2S17_001790</name>
</gene>
<dbReference type="Proteomes" id="UP001238088">
    <property type="component" value="Unassembled WGS sequence"/>
</dbReference>
<evidence type="ECO:0000313" key="2">
    <source>
        <dbReference type="Proteomes" id="UP001238088"/>
    </source>
</evidence>
<evidence type="ECO:0008006" key="3">
    <source>
        <dbReference type="Google" id="ProtNLM"/>
    </source>
</evidence>
<comment type="caution">
    <text evidence="1">The sequence shown here is derived from an EMBL/GenBank/DDBJ whole genome shotgun (WGS) entry which is preliminary data.</text>
</comment>
<reference evidence="1 2" key="1">
    <citation type="submission" date="2023-07" db="EMBL/GenBank/DDBJ databases">
        <title>Genomic Encyclopedia of Type Strains, Phase IV (KMG-IV): sequencing the most valuable type-strain genomes for metagenomic binning, comparative biology and taxonomic classification.</title>
        <authorList>
            <person name="Goeker M."/>
        </authorList>
    </citation>
    <scope>NUCLEOTIDE SEQUENCE [LARGE SCALE GENOMIC DNA]</scope>
    <source>
        <strain evidence="1 2">DSM 23494</strain>
    </source>
</reference>
<protein>
    <recommendedName>
        <fullName evidence="3">Apea-like HEPN domain-containing protein</fullName>
    </recommendedName>
</protein>
<proteinExistence type="predicted"/>
<evidence type="ECO:0000313" key="1">
    <source>
        <dbReference type="EMBL" id="MDQ0269918.1"/>
    </source>
</evidence>
<accession>A0ABU0AF90</accession>
<sequence length="233" mass="27513">MKFIYPCKECVTTENYSMNSIDMNDTGDYTFECNYGHTSNLTIYDEKFSILYDMGALALFDGYYREAVSSFAASLERFYEFFIKVLIDKNDVPFAEYEKTWKLVSKQSERQIGAFYFLYVTEFTKAPPKIPNQEVEFRNKVIHKGYIPSKKEAYSYAKFIFEYIKELMLLLVDHQKNILNVVFQKNSGKGKNFVENEFISYLLPVNLSKSQLSKRKFDESIDEFKYNKGLYEK</sequence>
<dbReference type="EMBL" id="JAUSUB010000006">
    <property type="protein sequence ID" value="MDQ0269918.1"/>
    <property type="molecule type" value="Genomic_DNA"/>
</dbReference>